<evidence type="ECO:0000313" key="2">
    <source>
        <dbReference type="EMBL" id="MDX8420528.1"/>
    </source>
</evidence>
<name>A0AB35U5R5_9FIRM</name>
<evidence type="ECO:0000256" key="1">
    <source>
        <dbReference type="SAM" id="Phobius"/>
    </source>
</evidence>
<reference evidence="2 3" key="1">
    <citation type="submission" date="2022-03" db="EMBL/GenBank/DDBJ databases">
        <title>Novel taxa within the pig intestine.</title>
        <authorList>
            <person name="Wylensek D."/>
            <person name="Bishof K."/>
            <person name="Afrizal A."/>
            <person name="Clavel T."/>
        </authorList>
    </citation>
    <scope>NUCLEOTIDE SEQUENCE [LARGE SCALE GENOMIC DNA]</scope>
    <source>
        <strain evidence="2 3">CLA-KB-P133</strain>
    </source>
</reference>
<sequence>MENDLNEEYRIPWNRLDHTGMFLSANRYMTTDVLAQLGVVISLVLSVFQIWFLACAGGFFLLFILVRLLVHFDLGSVDESISSVLHASEKIWLVQGEKRYECHIVSRTPFPFAGGMVLRCGSLTLILSDREVVVMEKHRCAGIMKDDLSVRMDAVMKKEENMAAKDARVITEGVHPVCLYGRIRLSSVHCQLSLLYSHLV</sequence>
<dbReference type="AlphaFoldDB" id="A0AB35U5R5"/>
<keyword evidence="1" id="KW-0812">Transmembrane</keyword>
<dbReference type="RefSeq" id="WP_370596651.1">
    <property type="nucleotide sequence ID" value="NZ_JALBUR010000044.1"/>
</dbReference>
<dbReference type="Proteomes" id="UP001286174">
    <property type="component" value="Unassembled WGS sequence"/>
</dbReference>
<keyword evidence="1" id="KW-0472">Membrane</keyword>
<protein>
    <submittedName>
        <fullName evidence="2">Uncharacterized protein</fullName>
    </submittedName>
</protein>
<keyword evidence="3" id="KW-1185">Reference proteome</keyword>
<accession>A0AB35U5R5</accession>
<feature type="transmembrane region" description="Helical" evidence="1">
    <location>
        <begin position="33"/>
        <end position="66"/>
    </location>
</feature>
<organism evidence="2 3">
    <name type="scientific">Grylomicrobium aquisgranensis</name>
    <dbReference type="NCBI Taxonomy" id="2926318"/>
    <lineage>
        <taxon>Bacteria</taxon>
        <taxon>Bacillati</taxon>
        <taxon>Bacillota</taxon>
        <taxon>Erysipelotrichia</taxon>
        <taxon>Erysipelotrichales</taxon>
        <taxon>Erysipelotrichaceae</taxon>
        <taxon>Grylomicrobium</taxon>
    </lineage>
</organism>
<proteinExistence type="predicted"/>
<evidence type="ECO:0000313" key="3">
    <source>
        <dbReference type="Proteomes" id="UP001286174"/>
    </source>
</evidence>
<dbReference type="EMBL" id="JALBUR010000044">
    <property type="protein sequence ID" value="MDX8420528.1"/>
    <property type="molecule type" value="Genomic_DNA"/>
</dbReference>
<gene>
    <name evidence="2" type="ORF">MOZ60_10570</name>
</gene>
<comment type="caution">
    <text evidence="2">The sequence shown here is derived from an EMBL/GenBank/DDBJ whole genome shotgun (WGS) entry which is preliminary data.</text>
</comment>
<keyword evidence="1" id="KW-1133">Transmembrane helix</keyword>